<evidence type="ECO:0000313" key="2">
    <source>
        <dbReference type="Proteomes" id="UP000054869"/>
    </source>
</evidence>
<protein>
    <submittedName>
        <fullName evidence="1">Uncharacterized protein</fullName>
    </submittedName>
</protein>
<dbReference type="PATRIC" id="fig|45067.4.peg.727"/>
<dbReference type="AlphaFoldDB" id="A0A0W0VTS3"/>
<dbReference type="EMBL" id="LNYI01000012">
    <property type="protein sequence ID" value="KTD23563.1"/>
    <property type="molecule type" value="Genomic_DNA"/>
</dbReference>
<accession>A0A0W0VTS3</accession>
<dbReference type="STRING" id="45067.Llan_0698"/>
<organism evidence="1 2">
    <name type="scientific">Legionella lansingensis</name>
    <dbReference type="NCBI Taxonomy" id="45067"/>
    <lineage>
        <taxon>Bacteria</taxon>
        <taxon>Pseudomonadati</taxon>
        <taxon>Pseudomonadota</taxon>
        <taxon>Gammaproteobacteria</taxon>
        <taxon>Legionellales</taxon>
        <taxon>Legionellaceae</taxon>
        <taxon>Legionella</taxon>
    </lineage>
</organism>
<evidence type="ECO:0000313" key="1">
    <source>
        <dbReference type="EMBL" id="KTD23563.1"/>
    </source>
</evidence>
<gene>
    <name evidence="1" type="ORF">Llan_0698</name>
</gene>
<dbReference type="Proteomes" id="UP000054869">
    <property type="component" value="Unassembled WGS sequence"/>
</dbReference>
<sequence length="163" mass="18774">MKLMIIFFIGLISIAFSMSILAVEPCFNEKKIKPIVGDLKKAIQKDFCKQGIKPAHLQWISQKGLPQIMNRSFLGVEPPPNWQILTDEIVQDCFKEGDLCQKATQEQFVECLRVKTPTILLQLGPWMAENCKKINAEVVEKWPDKKRQVLELINQFEIESKTE</sequence>
<dbReference type="RefSeq" id="WP_028372746.1">
    <property type="nucleotide sequence ID" value="NZ_CAAAJD010000006.1"/>
</dbReference>
<comment type="caution">
    <text evidence="1">The sequence shown here is derived from an EMBL/GenBank/DDBJ whole genome shotgun (WGS) entry which is preliminary data.</text>
</comment>
<dbReference type="eggNOG" id="ENOG5030NU2">
    <property type="taxonomic scope" value="Bacteria"/>
</dbReference>
<reference evidence="1 2" key="1">
    <citation type="submission" date="2015-11" db="EMBL/GenBank/DDBJ databases">
        <title>Genomic analysis of 38 Legionella species identifies large and diverse effector repertoires.</title>
        <authorList>
            <person name="Burstein D."/>
            <person name="Amaro F."/>
            <person name="Zusman T."/>
            <person name="Lifshitz Z."/>
            <person name="Cohen O."/>
            <person name="Gilbert J.A."/>
            <person name="Pupko T."/>
            <person name="Shuman H.A."/>
            <person name="Segal G."/>
        </authorList>
    </citation>
    <scope>NUCLEOTIDE SEQUENCE [LARGE SCALE GENOMIC DNA]</scope>
    <source>
        <strain evidence="1 2">ATCC 49751</strain>
    </source>
</reference>
<name>A0A0W0VTS3_9GAMM</name>
<keyword evidence="2" id="KW-1185">Reference proteome</keyword>
<dbReference type="OrthoDB" id="5648079at2"/>
<proteinExistence type="predicted"/>